<dbReference type="Gene3D" id="1.25.40.10">
    <property type="entry name" value="Tetratricopeptide repeat domain"/>
    <property type="match status" value="1"/>
</dbReference>
<evidence type="ECO:0000313" key="2">
    <source>
        <dbReference type="Proteomes" id="UP000187455"/>
    </source>
</evidence>
<protein>
    <submittedName>
        <fullName evidence="1">Uncharacterized protein</fullName>
    </submittedName>
</protein>
<organism evidence="1 2">
    <name type="scientific">Smittium mucronatum</name>
    <dbReference type="NCBI Taxonomy" id="133383"/>
    <lineage>
        <taxon>Eukaryota</taxon>
        <taxon>Fungi</taxon>
        <taxon>Fungi incertae sedis</taxon>
        <taxon>Zoopagomycota</taxon>
        <taxon>Kickxellomycotina</taxon>
        <taxon>Harpellomycetes</taxon>
        <taxon>Harpellales</taxon>
        <taxon>Legeriomycetaceae</taxon>
        <taxon>Smittium</taxon>
    </lineage>
</organism>
<dbReference type="GO" id="GO:0003729">
    <property type="term" value="F:mRNA binding"/>
    <property type="evidence" value="ECO:0007669"/>
    <property type="project" value="TreeGrafter"/>
</dbReference>
<dbReference type="PANTHER" id="PTHR47938">
    <property type="entry name" value="RESPIRATORY COMPLEX I CHAPERONE (CIA84), PUTATIVE (AFU_ORTHOLOGUE AFUA_2G06020)-RELATED"/>
    <property type="match status" value="1"/>
</dbReference>
<name>A0A1R0GU88_9FUNG</name>
<proteinExistence type="predicted"/>
<dbReference type="Proteomes" id="UP000187455">
    <property type="component" value="Unassembled WGS sequence"/>
</dbReference>
<dbReference type="PANTHER" id="PTHR47938:SF35">
    <property type="entry name" value="PENTATRICOPEPTIDE REPEAT-CONTAINING PROTEIN 4, MITOCHONDRIAL-RELATED"/>
    <property type="match status" value="1"/>
</dbReference>
<sequence>MMVAASNNYWETWEKLYNLCIETKCSIRLWSAFTHMIIKSPEWNLKFVSIIEDSFVKACEHKSNIDSSLRVIKNCCTVALLKSSTLEDPISFAKNVANLYKKFKVHIPVSLFYFLIGSVCNDAPNVQETSAKVINGRSNYRGRGKRAYEFFESMRNFGFEPKYYHFEKLIDYLTRRRNRDDLVIVSDIFFKLSSDRSYDLLSEKSILMCLSYFLIFRQEKLIKKSIKLYFESITRTNDKSVYENPQIIASYNRLINSILISLSQVNPHIAITENHSDENIMTDDYLPSLIMNLVFCTYENFKSQMHYSEYNISVLLSGISKILSHLKVSDSLHENKPDPSINLVNYQHRLVEFAMILLDDLSKHDSEINVVTVTSLIRICEKLGDPNLSIYFFYSMDLDQNELAHEPGFFEFLNLSHITKTPDPEIALDSLYIEPRIIDSISEKLASVHPNLYTFNVIIQLYLSRDMPVKASSYLHSAVNDHNLIPNIKTFAPFANYFDRIYPSDPETSIMGMRWVFDCMKFFDVPFDSQISKHIKKRIPQSLI</sequence>
<reference evidence="1 2" key="1">
    <citation type="journal article" date="2016" name="Mol. Biol. Evol.">
        <title>Genome-Wide Survey of Gut Fungi (Harpellales) Reveals the First Horizontally Transferred Ubiquitin Gene from a Mosquito Host.</title>
        <authorList>
            <person name="Wang Y."/>
            <person name="White M.M."/>
            <person name="Kvist S."/>
            <person name="Moncalvo J.M."/>
        </authorList>
    </citation>
    <scope>NUCLEOTIDE SEQUENCE [LARGE SCALE GENOMIC DNA]</scope>
    <source>
        <strain evidence="1 2">ALG-7-W6</strain>
    </source>
</reference>
<dbReference type="OrthoDB" id="185373at2759"/>
<dbReference type="AlphaFoldDB" id="A0A1R0GU88"/>
<evidence type="ECO:0000313" key="1">
    <source>
        <dbReference type="EMBL" id="OLY80441.1"/>
    </source>
</evidence>
<dbReference type="EMBL" id="LSSL01003472">
    <property type="protein sequence ID" value="OLY80441.1"/>
    <property type="molecule type" value="Genomic_DNA"/>
</dbReference>
<comment type="caution">
    <text evidence="1">The sequence shown here is derived from an EMBL/GenBank/DDBJ whole genome shotgun (WGS) entry which is preliminary data.</text>
</comment>
<dbReference type="InterPro" id="IPR011990">
    <property type="entry name" value="TPR-like_helical_dom_sf"/>
</dbReference>
<keyword evidence="2" id="KW-1185">Reference proteome</keyword>
<accession>A0A1R0GU88</accession>
<gene>
    <name evidence="1" type="ORF">AYI68_g5463</name>
</gene>